<accession>A0A1M5KYW8</accession>
<dbReference type="InterPro" id="IPR041698">
    <property type="entry name" value="Methyltransf_25"/>
</dbReference>
<gene>
    <name evidence="2" type="ORF">SAMN05444372_107141</name>
</gene>
<keyword evidence="2" id="KW-0808">Transferase</keyword>
<sequence length="275" mass="31455">MKKFLKMIVGQILIVIMPKKAAALSGEGMTIDMGLTTRDRLIRYAILEKAKKKKDFETLSNLHQDYWVNKGEEYFSSGFNSNVLENFFIPKCSFLLDLLQEQLKLDSGQYNTLVEIGTGDGTILEHLSTKFPQINKFVGIDLSVVQIEANKKVFAKNSNLDFVASDGFEWIKKNGHDHMIIVTSRGVLEYFTQSKLQALFDELNKKRKIIFLAIEPTGVNHDFLKNPDSEIYGIENSFSHNYAQVFKNSDFILWHHSKELYSNSECCMNFIGAKN</sequence>
<dbReference type="GO" id="GO:0032259">
    <property type="term" value="P:methylation"/>
    <property type="evidence" value="ECO:0007669"/>
    <property type="project" value="UniProtKB-KW"/>
</dbReference>
<dbReference type="OrthoDB" id="4760357at2"/>
<dbReference type="GO" id="GO:0008168">
    <property type="term" value="F:methyltransferase activity"/>
    <property type="evidence" value="ECO:0007669"/>
    <property type="project" value="UniProtKB-KW"/>
</dbReference>
<dbReference type="CDD" id="cd02440">
    <property type="entry name" value="AdoMet_MTases"/>
    <property type="match status" value="1"/>
</dbReference>
<dbReference type="InterPro" id="IPR029063">
    <property type="entry name" value="SAM-dependent_MTases_sf"/>
</dbReference>
<dbReference type="AlphaFoldDB" id="A0A1M5KYW8"/>
<dbReference type="EMBL" id="FQWF01000007">
    <property type="protein sequence ID" value="SHG57870.1"/>
    <property type="molecule type" value="Genomic_DNA"/>
</dbReference>
<evidence type="ECO:0000313" key="2">
    <source>
        <dbReference type="EMBL" id="SHG57870.1"/>
    </source>
</evidence>
<dbReference type="Gene3D" id="3.40.50.150">
    <property type="entry name" value="Vaccinia Virus protein VP39"/>
    <property type="match status" value="1"/>
</dbReference>
<organism evidence="2 3">
    <name type="scientific">Flavobacterium micromati</name>
    <dbReference type="NCBI Taxonomy" id="229205"/>
    <lineage>
        <taxon>Bacteria</taxon>
        <taxon>Pseudomonadati</taxon>
        <taxon>Bacteroidota</taxon>
        <taxon>Flavobacteriia</taxon>
        <taxon>Flavobacteriales</taxon>
        <taxon>Flavobacteriaceae</taxon>
        <taxon>Flavobacterium</taxon>
    </lineage>
</organism>
<protein>
    <submittedName>
        <fullName evidence="2">Methyltransferase domain-containing protein</fullName>
    </submittedName>
</protein>
<name>A0A1M5KYW8_9FLAO</name>
<proteinExistence type="predicted"/>
<evidence type="ECO:0000313" key="3">
    <source>
        <dbReference type="Proteomes" id="UP000184020"/>
    </source>
</evidence>
<keyword evidence="2" id="KW-0489">Methyltransferase</keyword>
<dbReference type="Proteomes" id="UP000184020">
    <property type="component" value="Unassembled WGS sequence"/>
</dbReference>
<reference evidence="3" key="1">
    <citation type="submission" date="2016-11" db="EMBL/GenBank/DDBJ databases">
        <authorList>
            <person name="Varghese N."/>
            <person name="Submissions S."/>
        </authorList>
    </citation>
    <scope>NUCLEOTIDE SEQUENCE [LARGE SCALE GENOMIC DNA]</scope>
    <source>
        <strain evidence="3">DSM 17659</strain>
    </source>
</reference>
<feature type="domain" description="Methyltransferase" evidence="1">
    <location>
        <begin position="114"/>
        <end position="204"/>
    </location>
</feature>
<evidence type="ECO:0000259" key="1">
    <source>
        <dbReference type="Pfam" id="PF13649"/>
    </source>
</evidence>
<dbReference type="Pfam" id="PF13649">
    <property type="entry name" value="Methyltransf_25"/>
    <property type="match status" value="1"/>
</dbReference>
<dbReference type="SUPFAM" id="SSF53335">
    <property type="entry name" value="S-adenosyl-L-methionine-dependent methyltransferases"/>
    <property type="match status" value="1"/>
</dbReference>
<dbReference type="RefSeq" id="WP_073019437.1">
    <property type="nucleotide sequence ID" value="NZ_FQWF01000007.1"/>
</dbReference>
<keyword evidence="3" id="KW-1185">Reference proteome</keyword>